<sequence>MTARHSVGMRWSGHGRWSAILAILVIVSPAGIAADAPSPTNSRKQFTTTIRPFLEQYCIRCHSEEDAANDIRLDILTDQPRSHTDLWLSIVEQLRDRRMPPAKSPQPTAQDSQTVIAWALAGLGPHGARLPNHGNRVPHELLFGPTSAAESTLAPTMPRVWRLSPDAYLGWARDVYRGRLMGLVQPFTLTPDRGIRDYAGLYSIDEPTAEILLRNAQMIVAAQTASELRNGKLSGKNDSVREFLPLLDSEIRPTTSQLQAAIEMQYRLAIGRLPTDAERQRLIAFYERCRERSDGPSAGRTMLQAILLKTDAMYRQELSRARASQSEAAPLAQEELVRALSLALGDRRDAGLMTAASKGQLQTREQIAEQLRRMLTDPKADRSRVLRFFREYFEYHHAADVFKDRPMDKIKHLPDILIRDTDRLVLHILQEDRDVFRQLLTTTQTFANTNTKQNKQTRKDELVPADVLPPPPPPSKKRPPEWVGTVEAVYGFREWPKQQPIDVPEQQRLGILMQPSWLVAWSTNFDNDPVRRGRWIRERLLGGTVPDLPIGVQAQVPDDPHRTYRDRLTVTRDARCWKCHQRMDELGLPFEQFDHYGRYRTAELVLDEAATAANRDPKGKPLGPVFRPAKLVTTGIIAESGDSQLDGPIESPHALVRKLANSTRARQVFIRHVFRYFMGRNETLADARTLQSADRAYVQSGGSMNELLIALLTSDSFLLRSSETVARGETK</sequence>
<dbReference type="AlphaFoldDB" id="A0A6C2YLN7"/>
<gene>
    <name evidence="6" type="ORF">GMBLW1_17290</name>
</gene>
<evidence type="ECO:0000259" key="5">
    <source>
        <dbReference type="Pfam" id="PF07635"/>
    </source>
</evidence>
<protein>
    <recommendedName>
        <fullName evidence="8">Cytochrome c domain-containing protein</fullName>
    </recommendedName>
</protein>
<feature type="domain" description="DUF1585" evidence="2">
    <location>
        <begin position="649"/>
        <end position="717"/>
    </location>
</feature>
<dbReference type="InterPro" id="IPR013039">
    <property type="entry name" value="DUF1588"/>
</dbReference>
<organism evidence="6">
    <name type="scientific">Tuwongella immobilis</name>
    <dbReference type="NCBI Taxonomy" id="692036"/>
    <lineage>
        <taxon>Bacteria</taxon>
        <taxon>Pseudomonadati</taxon>
        <taxon>Planctomycetota</taxon>
        <taxon>Planctomycetia</taxon>
        <taxon>Gemmatales</taxon>
        <taxon>Gemmataceae</taxon>
        <taxon>Tuwongella</taxon>
    </lineage>
</organism>
<evidence type="ECO:0008006" key="8">
    <source>
        <dbReference type="Google" id="ProtNLM"/>
    </source>
</evidence>
<evidence type="ECO:0000259" key="2">
    <source>
        <dbReference type="Pfam" id="PF07624"/>
    </source>
</evidence>
<dbReference type="InterPro" id="IPR011429">
    <property type="entry name" value="Cyt_c_Planctomycete-type"/>
</dbReference>
<evidence type="ECO:0000259" key="4">
    <source>
        <dbReference type="Pfam" id="PF07631"/>
    </source>
</evidence>
<dbReference type="RefSeq" id="WP_162657426.1">
    <property type="nucleotide sequence ID" value="NZ_LR593887.1"/>
</dbReference>
<feature type="region of interest" description="Disordered" evidence="1">
    <location>
        <begin position="447"/>
        <end position="481"/>
    </location>
</feature>
<dbReference type="InParanoid" id="A0A6C2YLN7"/>
<dbReference type="Pfam" id="PF07635">
    <property type="entry name" value="PSCyt1"/>
    <property type="match status" value="1"/>
</dbReference>
<dbReference type="KEGG" id="tim:GMBLW1_17290"/>
<evidence type="ECO:0000259" key="3">
    <source>
        <dbReference type="Pfam" id="PF07627"/>
    </source>
</evidence>
<name>A0A6C2YLN7_9BACT</name>
<dbReference type="Proteomes" id="UP000464378">
    <property type="component" value="Chromosome"/>
</dbReference>
<keyword evidence="7" id="KW-1185">Reference proteome</keyword>
<evidence type="ECO:0000256" key="1">
    <source>
        <dbReference type="SAM" id="MobiDB-lite"/>
    </source>
</evidence>
<dbReference type="InterPro" id="IPR013042">
    <property type="entry name" value="DUF1592"/>
</dbReference>
<evidence type="ECO:0000313" key="7">
    <source>
        <dbReference type="Proteomes" id="UP000464378"/>
    </source>
</evidence>
<dbReference type="Pfam" id="PF07631">
    <property type="entry name" value="PSD4"/>
    <property type="match status" value="1"/>
</dbReference>
<feature type="domain" description="DUF1588" evidence="3">
    <location>
        <begin position="508"/>
        <end position="603"/>
    </location>
</feature>
<feature type="domain" description="Cytochrome C Planctomycete-type" evidence="5">
    <location>
        <begin position="58"/>
        <end position="102"/>
    </location>
</feature>
<dbReference type="EMBL" id="LR586016">
    <property type="protein sequence ID" value="VIP02231.1"/>
    <property type="molecule type" value="Genomic_DNA"/>
</dbReference>
<accession>A0A6C2YLN7</accession>
<dbReference type="Pfam" id="PF07624">
    <property type="entry name" value="PSD2"/>
    <property type="match status" value="1"/>
</dbReference>
<reference evidence="6" key="1">
    <citation type="submission" date="2019-04" db="EMBL/GenBank/DDBJ databases">
        <authorList>
            <consortium name="Science for Life Laboratories"/>
        </authorList>
    </citation>
    <scope>NUCLEOTIDE SEQUENCE</scope>
    <source>
        <strain evidence="6">MBLW1</strain>
    </source>
</reference>
<proteinExistence type="predicted"/>
<dbReference type="Pfam" id="PF07627">
    <property type="entry name" value="PSCyt3"/>
    <property type="match status" value="1"/>
</dbReference>
<feature type="domain" description="DUF1592" evidence="4">
    <location>
        <begin position="333"/>
        <end position="450"/>
    </location>
</feature>
<dbReference type="EMBL" id="LR593887">
    <property type="protein sequence ID" value="VTS00780.1"/>
    <property type="molecule type" value="Genomic_DNA"/>
</dbReference>
<evidence type="ECO:0000313" key="6">
    <source>
        <dbReference type="EMBL" id="VIP02231.1"/>
    </source>
</evidence>
<dbReference type="InterPro" id="IPR011478">
    <property type="entry name" value="DUF1585"/>
</dbReference>